<dbReference type="AlphaFoldDB" id="A0AAD4M5B1"/>
<accession>A0AAD4M5B1</accession>
<organism evidence="5 6">
    <name type="scientific">Multifurca ochricompacta</name>
    <dbReference type="NCBI Taxonomy" id="376703"/>
    <lineage>
        <taxon>Eukaryota</taxon>
        <taxon>Fungi</taxon>
        <taxon>Dikarya</taxon>
        <taxon>Basidiomycota</taxon>
        <taxon>Agaricomycotina</taxon>
        <taxon>Agaricomycetes</taxon>
        <taxon>Russulales</taxon>
        <taxon>Russulaceae</taxon>
        <taxon>Multifurca</taxon>
    </lineage>
</organism>
<dbReference type="GO" id="GO:0030170">
    <property type="term" value="F:pyridoxal phosphate binding"/>
    <property type="evidence" value="ECO:0007669"/>
    <property type="project" value="UniProtKB-UniRule"/>
</dbReference>
<dbReference type="InterPro" id="IPR029066">
    <property type="entry name" value="PLP-binding_barrel"/>
</dbReference>
<dbReference type="Gene3D" id="3.20.20.10">
    <property type="entry name" value="Alanine racemase"/>
    <property type="match status" value="1"/>
</dbReference>
<name>A0AAD4M5B1_9AGAM</name>
<comment type="similarity">
    <text evidence="2 3">Belongs to the pyridoxal phosphate-binding protein YggS/PROSC family.</text>
</comment>
<evidence type="ECO:0000259" key="4">
    <source>
        <dbReference type="Pfam" id="PF01168"/>
    </source>
</evidence>
<sequence length="313" mass="34321">MRAVALCFRFIHNHRIRYIHAKSMSTTSPSTPLLSPERIKELQTSLAEIRARVNAAASAPTNTTTPSDPLRGGSPTLVAVSKYKPAEDISACYDVGQRDFGENYVQELVEKAALLPIDLRWHFIGTVQSNKAKALAGIENLFAVQTLSSIKVADSLNRHRAAEHAPIRVFIQVNTSEEEVKGGISADDGDDGILVLAKHVIDRCPNLRLVGLMTIGAPGNGRVDFEVLRRERDRLVSALPDDGMWGMEMVEEGEVEDSAEGDLGRRRRRFKLLLSMGMSDDFELALRSGADIVRVGTGIFGARPPKKGEILHS</sequence>
<dbReference type="HAMAP" id="MF_02087">
    <property type="entry name" value="PLP_homeostasis"/>
    <property type="match status" value="1"/>
</dbReference>
<dbReference type="NCBIfam" id="TIGR00044">
    <property type="entry name" value="YggS family pyridoxal phosphate-dependent enzyme"/>
    <property type="match status" value="1"/>
</dbReference>
<protein>
    <recommendedName>
        <fullName evidence="2">Pyridoxal phosphate homeostasis protein</fullName>
        <shortName evidence="2">PLP homeostasis protein</shortName>
    </recommendedName>
</protein>
<comment type="function">
    <text evidence="2">Pyridoxal 5'-phosphate (PLP)-binding protein, which may be involved in intracellular homeostatic regulation of pyridoxal 5'-phosphate (PLP), the active form of vitamin B6.</text>
</comment>
<evidence type="ECO:0000313" key="5">
    <source>
        <dbReference type="EMBL" id="KAI0301064.1"/>
    </source>
</evidence>
<proteinExistence type="inferred from homology"/>
<dbReference type="InterPro" id="IPR001608">
    <property type="entry name" value="Ala_racemase_N"/>
</dbReference>
<dbReference type="Proteomes" id="UP001203297">
    <property type="component" value="Unassembled WGS sequence"/>
</dbReference>
<dbReference type="Pfam" id="PF01168">
    <property type="entry name" value="Ala_racemase_N"/>
    <property type="match status" value="1"/>
</dbReference>
<dbReference type="CDD" id="cd06822">
    <property type="entry name" value="PLPDE_III_YBL036c_euk"/>
    <property type="match status" value="1"/>
</dbReference>
<feature type="modified residue" description="N6-(pyridoxal phosphate)lysine" evidence="2">
    <location>
        <position position="82"/>
    </location>
</feature>
<dbReference type="SUPFAM" id="SSF51419">
    <property type="entry name" value="PLP-binding barrel"/>
    <property type="match status" value="1"/>
</dbReference>
<feature type="domain" description="Alanine racemase N-terminal" evidence="4">
    <location>
        <begin position="91"/>
        <end position="304"/>
    </location>
</feature>
<dbReference type="InterPro" id="IPR011078">
    <property type="entry name" value="PyrdxlP_homeostasis"/>
</dbReference>
<keyword evidence="1 2" id="KW-0663">Pyridoxal phosphate</keyword>
<gene>
    <name evidence="5" type="ORF">B0F90DRAFT_1721408</name>
</gene>
<reference evidence="5" key="1">
    <citation type="journal article" date="2022" name="New Phytol.">
        <title>Evolutionary transition to the ectomycorrhizal habit in the genomes of a hyperdiverse lineage of mushroom-forming fungi.</title>
        <authorList>
            <person name="Looney B."/>
            <person name="Miyauchi S."/>
            <person name="Morin E."/>
            <person name="Drula E."/>
            <person name="Courty P.E."/>
            <person name="Kohler A."/>
            <person name="Kuo A."/>
            <person name="LaButti K."/>
            <person name="Pangilinan J."/>
            <person name="Lipzen A."/>
            <person name="Riley R."/>
            <person name="Andreopoulos W."/>
            <person name="He G."/>
            <person name="Johnson J."/>
            <person name="Nolan M."/>
            <person name="Tritt A."/>
            <person name="Barry K.W."/>
            <person name="Grigoriev I.V."/>
            <person name="Nagy L.G."/>
            <person name="Hibbett D."/>
            <person name="Henrissat B."/>
            <person name="Matheny P.B."/>
            <person name="Labbe J."/>
            <person name="Martin F.M."/>
        </authorList>
    </citation>
    <scope>NUCLEOTIDE SEQUENCE</scope>
    <source>
        <strain evidence="5">BPL690</strain>
    </source>
</reference>
<evidence type="ECO:0000256" key="2">
    <source>
        <dbReference type="HAMAP-Rule" id="MF_03225"/>
    </source>
</evidence>
<dbReference type="PANTHER" id="PTHR10146">
    <property type="entry name" value="PROLINE SYNTHETASE CO-TRANSCRIBED BACTERIAL HOMOLOG PROTEIN"/>
    <property type="match status" value="1"/>
</dbReference>
<keyword evidence="6" id="KW-1185">Reference proteome</keyword>
<evidence type="ECO:0000313" key="6">
    <source>
        <dbReference type="Proteomes" id="UP001203297"/>
    </source>
</evidence>
<dbReference type="EMBL" id="WTXG01000016">
    <property type="protein sequence ID" value="KAI0301064.1"/>
    <property type="molecule type" value="Genomic_DNA"/>
</dbReference>
<evidence type="ECO:0000256" key="3">
    <source>
        <dbReference type="RuleBase" id="RU004514"/>
    </source>
</evidence>
<evidence type="ECO:0000256" key="1">
    <source>
        <dbReference type="ARBA" id="ARBA00022898"/>
    </source>
</evidence>
<dbReference type="PANTHER" id="PTHR10146:SF14">
    <property type="entry name" value="PYRIDOXAL PHOSPHATE HOMEOSTASIS PROTEIN"/>
    <property type="match status" value="1"/>
</dbReference>
<dbReference type="PROSITE" id="PS01211">
    <property type="entry name" value="UPF0001"/>
    <property type="match status" value="1"/>
</dbReference>
<comment type="caution">
    <text evidence="5">The sequence shown here is derived from an EMBL/GenBank/DDBJ whole genome shotgun (WGS) entry which is preliminary data.</text>
</comment>